<dbReference type="Proteomes" id="UP001163823">
    <property type="component" value="Chromosome 4"/>
</dbReference>
<dbReference type="PANTHER" id="PTHR33484">
    <property type="entry name" value="BNAC07G33360D PROTEIN"/>
    <property type="match status" value="1"/>
</dbReference>
<dbReference type="KEGG" id="qsa:O6P43_010807"/>
<evidence type="ECO:0000313" key="1">
    <source>
        <dbReference type="EMBL" id="KAJ7972998.1"/>
    </source>
</evidence>
<keyword evidence="2" id="KW-1185">Reference proteome</keyword>
<name>A0AAD7VER9_QUISA</name>
<protein>
    <submittedName>
        <fullName evidence="1">Uncharacterized protein</fullName>
    </submittedName>
</protein>
<gene>
    <name evidence="1" type="ORF">O6P43_010807</name>
</gene>
<evidence type="ECO:0000313" key="2">
    <source>
        <dbReference type="Proteomes" id="UP001163823"/>
    </source>
</evidence>
<dbReference type="AlphaFoldDB" id="A0AAD7VER9"/>
<sequence>MARSNDLAKVGMEGFTLLEEWMGRKPKAPVHHQVGHSTSTVLNQHQYYPSHAQSVIHHQVHQTKVHRYTTRDQPSMDSYQAAQMYGGVMFVDYGSKKMIMPQRQKLY</sequence>
<accession>A0AAD7VER9</accession>
<reference evidence="1" key="1">
    <citation type="journal article" date="2023" name="Science">
        <title>Elucidation of the pathway for biosynthesis of saponin adjuvants from the soapbark tree.</title>
        <authorList>
            <person name="Reed J."/>
            <person name="Orme A."/>
            <person name="El-Demerdash A."/>
            <person name="Owen C."/>
            <person name="Martin L.B.B."/>
            <person name="Misra R.C."/>
            <person name="Kikuchi S."/>
            <person name="Rejzek M."/>
            <person name="Martin A.C."/>
            <person name="Harkess A."/>
            <person name="Leebens-Mack J."/>
            <person name="Louveau T."/>
            <person name="Stephenson M.J."/>
            <person name="Osbourn A."/>
        </authorList>
    </citation>
    <scope>NUCLEOTIDE SEQUENCE</scope>
    <source>
        <strain evidence="1">S10</strain>
    </source>
</reference>
<dbReference type="EMBL" id="JARAOO010000004">
    <property type="protein sequence ID" value="KAJ7972998.1"/>
    <property type="molecule type" value="Genomic_DNA"/>
</dbReference>
<comment type="caution">
    <text evidence="1">The sequence shown here is derived from an EMBL/GenBank/DDBJ whole genome shotgun (WGS) entry which is preliminary data.</text>
</comment>
<proteinExistence type="predicted"/>
<organism evidence="1 2">
    <name type="scientific">Quillaja saponaria</name>
    <name type="common">Soap bark tree</name>
    <dbReference type="NCBI Taxonomy" id="32244"/>
    <lineage>
        <taxon>Eukaryota</taxon>
        <taxon>Viridiplantae</taxon>
        <taxon>Streptophyta</taxon>
        <taxon>Embryophyta</taxon>
        <taxon>Tracheophyta</taxon>
        <taxon>Spermatophyta</taxon>
        <taxon>Magnoliopsida</taxon>
        <taxon>eudicotyledons</taxon>
        <taxon>Gunneridae</taxon>
        <taxon>Pentapetalae</taxon>
        <taxon>rosids</taxon>
        <taxon>fabids</taxon>
        <taxon>Fabales</taxon>
        <taxon>Quillajaceae</taxon>
        <taxon>Quillaja</taxon>
    </lineage>
</organism>